<dbReference type="InterPro" id="IPR015500">
    <property type="entry name" value="Peptidase_S8_subtilisin-rel"/>
</dbReference>
<accession>A0A5J6JF32</accession>
<reference evidence="8 9" key="1">
    <citation type="submission" date="2017-09" db="EMBL/GenBank/DDBJ databases">
        <authorList>
            <person name="Lee N."/>
            <person name="Cho B.-K."/>
        </authorList>
    </citation>
    <scope>NUCLEOTIDE SEQUENCE [LARGE SCALE GENOMIC DNA]</scope>
    <source>
        <strain evidence="8 9">ATCC 27476</strain>
    </source>
</reference>
<dbReference type="InterPro" id="IPR034193">
    <property type="entry name" value="PCSK9_ProteinaseK-like"/>
</dbReference>
<proteinExistence type="inferred from homology"/>
<dbReference type="InterPro" id="IPR050131">
    <property type="entry name" value="Peptidase_S8_subtilisin-like"/>
</dbReference>
<feature type="compositionally biased region" description="Basic residues" evidence="6">
    <location>
        <begin position="77"/>
        <end position="92"/>
    </location>
</feature>
<evidence type="ECO:0000313" key="8">
    <source>
        <dbReference type="EMBL" id="QEV49520.1"/>
    </source>
</evidence>
<feature type="region of interest" description="Disordered" evidence="6">
    <location>
        <begin position="1"/>
        <end position="137"/>
    </location>
</feature>
<dbReference type="InterPro" id="IPR000209">
    <property type="entry name" value="Peptidase_S8/S53_dom"/>
</dbReference>
<dbReference type="PANTHER" id="PTHR43806:SF11">
    <property type="entry name" value="CEREVISIN-RELATED"/>
    <property type="match status" value="1"/>
</dbReference>
<feature type="compositionally biased region" description="Basic residues" evidence="6">
    <location>
        <begin position="46"/>
        <end position="65"/>
    </location>
</feature>
<protein>
    <submittedName>
        <fullName evidence="8">S8 family peptidase</fullName>
    </submittedName>
</protein>
<dbReference type="InterPro" id="IPR036852">
    <property type="entry name" value="Peptidase_S8/S53_dom_sf"/>
</dbReference>
<sequence length="391" mass="41200">MRRGPHHHAGGARTAQRQRQCGRRPVHRHPRQGRHPRQRGEAGPPGRRHPAHVQHRPQRLRRKAHPGPGHQDPQHPRRDRRHPGQRHHRRPRQGTCQGAARGECQGRAAGPLLGPGPHRPEDRLGQRARRRDGQFNVTQNTSNVTVYVVDSGINIGLPEFGGRATRGFNAVVDGQQQADCYGQGTAVASTIGGNTYGVARQAKLVAVRVLGCNGTGTAAGLIAGMDYVAAQARLQNKPAIMDVSAVLAKNALVDTAATVASDLNVLPIVAAGNQEADACGYSPASADNVMTVSATNKFDEEASFTNAGTCQGIYAPGEGITAAAAAGGSAVRSSTQMAAAHTAGVAALYKAANPNATSTDIAEWLTFECTKDAITNVTKATTNCLLYTAGL</sequence>
<evidence type="ECO:0000256" key="2">
    <source>
        <dbReference type="ARBA" id="ARBA00022670"/>
    </source>
</evidence>
<dbReference type="GO" id="GO:0006508">
    <property type="term" value="P:proteolysis"/>
    <property type="evidence" value="ECO:0007669"/>
    <property type="project" value="UniProtKB-KW"/>
</dbReference>
<keyword evidence="3" id="KW-0378">Hydrolase</keyword>
<name>A0A5J6JF32_STRVI</name>
<evidence type="ECO:0000256" key="6">
    <source>
        <dbReference type="SAM" id="MobiDB-lite"/>
    </source>
</evidence>
<dbReference type="Gene3D" id="3.40.50.200">
    <property type="entry name" value="Peptidase S8/S53 domain"/>
    <property type="match status" value="1"/>
</dbReference>
<feature type="compositionally biased region" description="Basic residues" evidence="6">
    <location>
        <begin position="20"/>
        <end position="37"/>
    </location>
</feature>
<dbReference type="Proteomes" id="UP000325563">
    <property type="component" value="Chromosome"/>
</dbReference>
<comment type="similarity">
    <text evidence="1 5">Belongs to the peptidase S8 family.</text>
</comment>
<evidence type="ECO:0000313" key="9">
    <source>
        <dbReference type="Proteomes" id="UP000325563"/>
    </source>
</evidence>
<evidence type="ECO:0000256" key="5">
    <source>
        <dbReference type="PROSITE-ProRule" id="PRU01240"/>
    </source>
</evidence>
<feature type="domain" description="Peptidase S8/S53" evidence="7">
    <location>
        <begin position="142"/>
        <end position="366"/>
    </location>
</feature>
<dbReference type="GO" id="GO:0005615">
    <property type="term" value="C:extracellular space"/>
    <property type="evidence" value="ECO:0007669"/>
    <property type="project" value="TreeGrafter"/>
</dbReference>
<feature type="compositionally biased region" description="Low complexity" evidence="6">
    <location>
        <begin position="106"/>
        <end position="116"/>
    </location>
</feature>
<evidence type="ECO:0000259" key="7">
    <source>
        <dbReference type="Pfam" id="PF00082"/>
    </source>
</evidence>
<dbReference type="CDD" id="cd04077">
    <property type="entry name" value="Peptidases_S8_PCSK9_ProteinaseK_like"/>
    <property type="match status" value="1"/>
</dbReference>
<evidence type="ECO:0000256" key="4">
    <source>
        <dbReference type="ARBA" id="ARBA00022825"/>
    </source>
</evidence>
<dbReference type="GO" id="GO:0004252">
    <property type="term" value="F:serine-type endopeptidase activity"/>
    <property type="evidence" value="ECO:0007669"/>
    <property type="project" value="InterPro"/>
</dbReference>
<evidence type="ECO:0000256" key="3">
    <source>
        <dbReference type="ARBA" id="ARBA00022801"/>
    </source>
</evidence>
<dbReference type="KEGG" id="svn:CP980_34915"/>
<organism evidence="8 9">
    <name type="scientific">Streptomyces vinaceus</name>
    <dbReference type="NCBI Taxonomy" id="1960"/>
    <lineage>
        <taxon>Bacteria</taxon>
        <taxon>Bacillati</taxon>
        <taxon>Actinomycetota</taxon>
        <taxon>Actinomycetes</taxon>
        <taxon>Kitasatosporales</taxon>
        <taxon>Streptomycetaceae</taxon>
        <taxon>Streptomyces</taxon>
    </lineage>
</organism>
<gene>
    <name evidence="8" type="ORF">CP980_34915</name>
</gene>
<dbReference type="PROSITE" id="PS51892">
    <property type="entry name" value="SUBTILASE"/>
    <property type="match status" value="1"/>
</dbReference>
<dbReference type="SUPFAM" id="SSF52743">
    <property type="entry name" value="Subtilisin-like"/>
    <property type="match status" value="1"/>
</dbReference>
<keyword evidence="4" id="KW-0720">Serine protease</keyword>
<comment type="caution">
    <text evidence="5">Lacks conserved residue(s) required for the propagation of feature annotation.</text>
</comment>
<keyword evidence="2" id="KW-0645">Protease</keyword>
<evidence type="ECO:0000256" key="1">
    <source>
        <dbReference type="ARBA" id="ARBA00011073"/>
    </source>
</evidence>
<feature type="compositionally biased region" description="Basic residues" evidence="6">
    <location>
        <begin position="1"/>
        <end position="10"/>
    </location>
</feature>
<dbReference type="Pfam" id="PF00082">
    <property type="entry name" value="Peptidase_S8"/>
    <property type="match status" value="1"/>
</dbReference>
<dbReference type="AlphaFoldDB" id="A0A5J6JF32"/>
<keyword evidence="9" id="KW-1185">Reference proteome</keyword>
<dbReference type="EMBL" id="CP023692">
    <property type="protein sequence ID" value="QEV49520.1"/>
    <property type="molecule type" value="Genomic_DNA"/>
</dbReference>
<dbReference type="PANTHER" id="PTHR43806">
    <property type="entry name" value="PEPTIDASE S8"/>
    <property type="match status" value="1"/>
</dbReference>
<dbReference type="PRINTS" id="PR00723">
    <property type="entry name" value="SUBTILISIN"/>
</dbReference>